<protein>
    <submittedName>
        <fullName evidence="2">Asun protein</fullName>
    </submittedName>
</protein>
<dbReference type="AlphaFoldDB" id="A0A0C9R4Q4"/>
<name>A0A0C9R4Q4_9HYME</name>
<reference evidence="2" key="1">
    <citation type="submission" date="2015-01" db="EMBL/GenBank/DDBJ databases">
        <title>Transcriptome Assembly of Fopius arisanus.</title>
        <authorList>
            <person name="Geib S."/>
        </authorList>
    </citation>
    <scope>NUCLEOTIDE SEQUENCE</scope>
</reference>
<sequence>KKKKKSENQGEAKKKRDSRSGGHPWIPPGRNSSVQNGLRKETRAISRFCERHLHKRLYCLFVGYTEVQGCPREGRVTNITSAFKGRAGDNALEVENSRFTLQNLHDET</sequence>
<organism evidence="2">
    <name type="scientific">Fopius arisanus</name>
    <dbReference type="NCBI Taxonomy" id="64838"/>
    <lineage>
        <taxon>Eukaryota</taxon>
        <taxon>Metazoa</taxon>
        <taxon>Ecdysozoa</taxon>
        <taxon>Arthropoda</taxon>
        <taxon>Hexapoda</taxon>
        <taxon>Insecta</taxon>
        <taxon>Pterygota</taxon>
        <taxon>Neoptera</taxon>
        <taxon>Endopterygota</taxon>
        <taxon>Hymenoptera</taxon>
        <taxon>Apocrita</taxon>
        <taxon>Ichneumonoidea</taxon>
        <taxon>Braconidae</taxon>
        <taxon>Opiinae</taxon>
        <taxon>Fopius</taxon>
    </lineage>
</organism>
<feature type="compositionally biased region" description="Basic and acidic residues" evidence="1">
    <location>
        <begin position="1"/>
        <end position="20"/>
    </location>
</feature>
<proteinExistence type="predicted"/>
<evidence type="ECO:0000313" key="2">
    <source>
        <dbReference type="EMBL" id="JAG71563.1"/>
    </source>
</evidence>
<feature type="region of interest" description="Disordered" evidence="1">
    <location>
        <begin position="1"/>
        <end position="38"/>
    </location>
</feature>
<accession>A0A0C9R4Q4</accession>
<dbReference type="EMBL" id="GBYB01001796">
    <property type="protein sequence ID" value="JAG71563.1"/>
    <property type="molecule type" value="Transcribed_RNA"/>
</dbReference>
<evidence type="ECO:0000256" key="1">
    <source>
        <dbReference type="SAM" id="MobiDB-lite"/>
    </source>
</evidence>
<gene>
    <name evidence="2" type="primary">asun</name>
    <name evidence="2" type="ORF">g.6821</name>
</gene>
<feature type="non-terminal residue" evidence="2">
    <location>
        <position position="1"/>
    </location>
</feature>